<dbReference type="Gene3D" id="2.60.40.10">
    <property type="entry name" value="Immunoglobulins"/>
    <property type="match status" value="1"/>
</dbReference>
<evidence type="ECO:0000256" key="1">
    <source>
        <dbReference type="SAM" id="SignalP"/>
    </source>
</evidence>
<evidence type="ECO:0000259" key="2">
    <source>
        <dbReference type="Pfam" id="PF07705"/>
    </source>
</evidence>
<gene>
    <name evidence="4" type="ORF">ACFPIB_01150</name>
</gene>
<dbReference type="Proteomes" id="UP001596161">
    <property type="component" value="Unassembled WGS sequence"/>
</dbReference>
<comment type="caution">
    <text evidence="4">The sequence shown here is derived from an EMBL/GenBank/DDBJ whole genome shotgun (WGS) entry which is preliminary data.</text>
</comment>
<dbReference type="NCBIfam" id="TIGR04183">
    <property type="entry name" value="Por_Secre_tail"/>
    <property type="match status" value="1"/>
</dbReference>
<reference evidence="5" key="1">
    <citation type="journal article" date="2019" name="Int. J. Syst. Evol. Microbiol.">
        <title>The Global Catalogue of Microorganisms (GCM) 10K type strain sequencing project: providing services to taxonomists for standard genome sequencing and annotation.</title>
        <authorList>
            <consortium name="The Broad Institute Genomics Platform"/>
            <consortium name="The Broad Institute Genome Sequencing Center for Infectious Disease"/>
            <person name="Wu L."/>
            <person name="Ma J."/>
        </authorList>
    </citation>
    <scope>NUCLEOTIDE SEQUENCE [LARGE SCALE GENOMIC DNA]</scope>
    <source>
        <strain evidence="5">KACC 12602</strain>
    </source>
</reference>
<dbReference type="Pfam" id="PF07705">
    <property type="entry name" value="CARDB"/>
    <property type="match status" value="1"/>
</dbReference>
<keyword evidence="5" id="KW-1185">Reference proteome</keyword>
<evidence type="ECO:0000313" key="4">
    <source>
        <dbReference type="EMBL" id="MFC5269195.1"/>
    </source>
</evidence>
<keyword evidence="1" id="KW-0732">Signal</keyword>
<dbReference type="EMBL" id="JBHSKT010000001">
    <property type="protein sequence ID" value="MFC5269195.1"/>
    <property type="molecule type" value="Genomic_DNA"/>
</dbReference>
<evidence type="ECO:0000259" key="3">
    <source>
        <dbReference type="Pfam" id="PF18962"/>
    </source>
</evidence>
<feature type="chain" id="PRO_5045928292" evidence="1">
    <location>
        <begin position="41"/>
        <end position="671"/>
    </location>
</feature>
<dbReference type="InterPro" id="IPR011635">
    <property type="entry name" value="CARDB"/>
</dbReference>
<feature type="domain" description="CARDB" evidence="2">
    <location>
        <begin position="300"/>
        <end position="389"/>
    </location>
</feature>
<organism evidence="4 5">
    <name type="scientific">Adhaeribacter terreus</name>
    <dbReference type="NCBI Taxonomy" id="529703"/>
    <lineage>
        <taxon>Bacteria</taxon>
        <taxon>Pseudomonadati</taxon>
        <taxon>Bacteroidota</taxon>
        <taxon>Cytophagia</taxon>
        <taxon>Cytophagales</taxon>
        <taxon>Hymenobacteraceae</taxon>
        <taxon>Adhaeribacter</taxon>
    </lineage>
</organism>
<accession>A0ABW0E8Z2</accession>
<dbReference type="Pfam" id="PF18962">
    <property type="entry name" value="Por_Secre_tail"/>
    <property type="match status" value="1"/>
</dbReference>
<dbReference type="InterPro" id="IPR013783">
    <property type="entry name" value="Ig-like_fold"/>
</dbReference>
<feature type="domain" description="Secretion system C-terminal sorting" evidence="3">
    <location>
        <begin position="598"/>
        <end position="670"/>
    </location>
</feature>
<name>A0ABW0E8Z2_9BACT</name>
<dbReference type="RefSeq" id="WP_378015578.1">
    <property type="nucleotide sequence ID" value="NZ_JBHSKT010000001.1"/>
</dbReference>
<dbReference type="InterPro" id="IPR026444">
    <property type="entry name" value="Secre_tail"/>
</dbReference>
<feature type="signal peptide" evidence="1">
    <location>
        <begin position="1"/>
        <end position="40"/>
    </location>
</feature>
<protein>
    <submittedName>
        <fullName evidence="4">T9SS type A sorting domain-containing protein</fullName>
    </submittedName>
</protein>
<sequence length="671" mass="71437">MKKHLQDAISSPSFKASKLKRRMLLAALAAGSFCAMPAMAQKNLDYKAFDGVNTTGTYTDLGTSGTAITVANNDNANSAAQPIGFTFNFNGTNFTDFTLNTNGFIKLGTTAISSTGPQANIFSSAFRDANIIAPLSGVDLQGAANQTTNPTEFRVATTGTAPNRVTTIQFENLSDKQTGSGTSATPSQFSVINFQVKLYEGTNNIEFVYGPWTSSGNTAGPQFFVIALKGTTGGENDRLGMGNLPTTGTSLTPVPWAQTRFEKTTVFGGNPYIPTFVGANALIPDAGRTFRFVKFATPANDLSVETVFSQGKISVASGTPHRVQAVIKNTGTATATNQTINLEVSGTNTVTSTATIASLAPNDTAIVTFPGYLPTTAGSNLIEVTVPTDGYAENDFMEFNQFVSASTENYAVYPDAASDAELESATAAPIGNTFTTNSGVWLSRYFATNRLRVESMRTYIAGDNTFTTSVNTIGRTVFAVVVDAAGNVLARSADKVLTVNDVDDYVNFTFTTPAIVENQDYYVGMGMLANAAATKYAYPFSVQFEDLDRMGAQYVMPIPGATPTPPVDAEFDYRFMFETEVTNITGVKEDLNAKLVSVYPNPSNGVFNVSAKDMKGSNLNLEVRDMQGRLVYSAAASKDNATLDLKNVASGVYMLKASTDAEVAVKRIVVK</sequence>
<proteinExistence type="predicted"/>
<evidence type="ECO:0000313" key="5">
    <source>
        <dbReference type="Proteomes" id="UP001596161"/>
    </source>
</evidence>